<dbReference type="SUPFAM" id="SSF52540">
    <property type="entry name" value="P-loop containing nucleoside triphosphate hydrolases"/>
    <property type="match status" value="1"/>
</dbReference>
<dbReference type="Pfam" id="PF03237">
    <property type="entry name" value="Terminase_6N"/>
    <property type="match status" value="1"/>
</dbReference>
<name>T1ECQ3_BORT9</name>
<accession>T1ECQ3</accession>
<reference evidence="3" key="1">
    <citation type="submission" date="2012-01" db="EMBL/GenBank/DDBJ databases">
        <authorList>
            <person name="Campeau S.A."/>
            <person name="Porcella S.F."/>
            <person name="Schwan T.G."/>
            <person name="Barbour A.G."/>
        </authorList>
    </citation>
    <scope>NUCLEOTIDE SEQUENCE</scope>
    <source>
        <strain evidence="3">91E135</strain>
        <plasmid evidence="3">lp150</plasmid>
    </source>
</reference>
<dbReference type="Pfam" id="PF17289">
    <property type="entry name" value="Terminase_6C"/>
    <property type="match status" value="1"/>
</dbReference>
<feature type="domain" description="Terminase large subunit gp17-like C-terminal" evidence="2">
    <location>
        <begin position="284"/>
        <end position="433"/>
    </location>
</feature>
<dbReference type="EMBL" id="HM008710">
    <property type="protein sequence ID" value="ADN26526.3"/>
    <property type="molecule type" value="Genomic_DNA"/>
</dbReference>
<dbReference type="InterPro" id="IPR027417">
    <property type="entry name" value="P-loop_NTPase"/>
</dbReference>
<dbReference type="NCBIfam" id="TIGR01547">
    <property type="entry name" value="phage_term_2"/>
    <property type="match status" value="1"/>
</dbReference>
<evidence type="ECO:0000313" key="3">
    <source>
        <dbReference type="EMBL" id="ADN26526.3"/>
    </source>
</evidence>
<dbReference type="InterPro" id="IPR006437">
    <property type="entry name" value="Phage_terminase_lsu"/>
</dbReference>
<proteinExistence type="predicted"/>
<dbReference type="AlphaFoldDB" id="T1ECQ3"/>
<reference evidence="3" key="3">
    <citation type="submission" date="2015-06" db="EMBL/GenBank/DDBJ databases">
        <authorList>
            <person name="Hoefler B.C."/>
            <person name="Straight P.D."/>
        </authorList>
    </citation>
    <scope>NUCLEOTIDE SEQUENCE</scope>
    <source>
        <strain evidence="3">91E135</strain>
        <plasmid evidence="3">lp150</plasmid>
    </source>
</reference>
<protein>
    <submittedName>
        <fullName evidence="3">Bsr terminase 3</fullName>
    </submittedName>
</protein>
<gene>
    <name evidence="3" type="ORF">BTA098</name>
</gene>
<evidence type="ECO:0000256" key="1">
    <source>
        <dbReference type="ARBA" id="ARBA00022612"/>
    </source>
</evidence>
<evidence type="ECO:0000259" key="2">
    <source>
        <dbReference type="Pfam" id="PF17289"/>
    </source>
</evidence>
<sequence length="452" mass="52128">MILELNDLSVFIKLQKKFKQKFNINIATFSQNKKREIDFNSFEEKYLTLKQRSIVEDINNNFCSKIIFNGGISSGKTFLASYLLVKFLIQNKHYYHKDTNNFIVGSSIGALLTNTLKQIEKICNLLNVEYDLKVSRNVSCTISGLTLNVYGGKNSDSFFKIRGSNSSLVYVNEATLMHKETLLEIMKRLRQKPAIIIFDTNPDNPAHYFKTDYIDRSDVYRTYNFSIYDNPLNSKDFIETQEMIYKNLSAYKARVLLGEWTASADACFNEVLFNEDYTFKSPIMYVDPAFSVGMDNTAICVLERMGCKYYAYIYQDRKPISDGSILNAISVLAENFNINTLYIEDRDSTDGHGFLTKTMISIRQSISHYFKISAVKPLSNKFVRICALIPLFNARKIEFLKITDKNVINDIYSYSGAFKGRDDALDALSACYLLLSLEYKDRLRHFTKSRYI</sequence>
<geneLocation type="plasmid" evidence="3">
    <name>lp150</name>
</geneLocation>
<keyword evidence="1" id="KW-1188">Viral release from host cell</keyword>
<organism evidence="3">
    <name type="scientific">Borrelia turicatae (strain 91E135)</name>
    <dbReference type="NCBI Taxonomy" id="314724"/>
    <lineage>
        <taxon>Bacteria</taxon>
        <taxon>Pseudomonadati</taxon>
        <taxon>Spirochaetota</taxon>
        <taxon>Spirochaetia</taxon>
        <taxon>Spirochaetales</taxon>
        <taxon>Borreliaceae</taxon>
        <taxon>Borrelia</taxon>
    </lineage>
</organism>
<dbReference type="InterPro" id="IPR035421">
    <property type="entry name" value="Terminase_6C"/>
</dbReference>
<dbReference type="Gene3D" id="3.40.50.300">
    <property type="entry name" value="P-loop containing nucleotide triphosphate hydrolases"/>
    <property type="match status" value="1"/>
</dbReference>
<keyword evidence="3" id="KW-0614">Plasmid</keyword>
<reference evidence="3" key="2">
    <citation type="journal article" date="2013" name="J. Bacteriol.">
        <title>Large linear plasmids of Borrelia species that cause relapsing fever.</title>
        <authorList>
            <person name="Miller S.C."/>
            <person name="Porcella S.F."/>
            <person name="Raffel S.J."/>
            <person name="Schwan T.G."/>
            <person name="Barbour A.G."/>
        </authorList>
    </citation>
    <scope>NUCLEOTIDE SEQUENCE</scope>
    <source>
        <strain evidence="3">91E135</strain>
        <plasmid evidence="3">lp150</plasmid>
    </source>
</reference>